<keyword evidence="2" id="KW-1185">Reference proteome</keyword>
<protein>
    <submittedName>
        <fullName evidence="1">FAD dependent oxidoreductase</fullName>
    </submittedName>
</protein>
<gene>
    <name evidence="1" type="ORF">F4820DRAFT_425145</name>
</gene>
<evidence type="ECO:0000313" key="1">
    <source>
        <dbReference type="EMBL" id="KAI4864023.1"/>
    </source>
</evidence>
<dbReference type="Proteomes" id="UP001497700">
    <property type="component" value="Unassembled WGS sequence"/>
</dbReference>
<organism evidence="1 2">
    <name type="scientific">Hypoxylon rubiginosum</name>
    <dbReference type="NCBI Taxonomy" id="110542"/>
    <lineage>
        <taxon>Eukaryota</taxon>
        <taxon>Fungi</taxon>
        <taxon>Dikarya</taxon>
        <taxon>Ascomycota</taxon>
        <taxon>Pezizomycotina</taxon>
        <taxon>Sordariomycetes</taxon>
        <taxon>Xylariomycetidae</taxon>
        <taxon>Xylariales</taxon>
        <taxon>Hypoxylaceae</taxon>
        <taxon>Hypoxylon</taxon>
    </lineage>
</organism>
<evidence type="ECO:0000313" key="2">
    <source>
        <dbReference type="Proteomes" id="UP001497700"/>
    </source>
</evidence>
<proteinExistence type="predicted"/>
<reference evidence="1 2" key="1">
    <citation type="journal article" date="2022" name="New Phytol.">
        <title>Ecological generalism drives hyperdiversity of secondary metabolite gene clusters in xylarialean endophytes.</title>
        <authorList>
            <person name="Franco M.E.E."/>
            <person name="Wisecaver J.H."/>
            <person name="Arnold A.E."/>
            <person name="Ju Y.M."/>
            <person name="Slot J.C."/>
            <person name="Ahrendt S."/>
            <person name="Moore L.P."/>
            <person name="Eastman K.E."/>
            <person name="Scott K."/>
            <person name="Konkel Z."/>
            <person name="Mondo S.J."/>
            <person name="Kuo A."/>
            <person name="Hayes R.D."/>
            <person name="Haridas S."/>
            <person name="Andreopoulos B."/>
            <person name="Riley R."/>
            <person name="LaButti K."/>
            <person name="Pangilinan J."/>
            <person name="Lipzen A."/>
            <person name="Amirebrahimi M."/>
            <person name="Yan J."/>
            <person name="Adam C."/>
            <person name="Keymanesh K."/>
            <person name="Ng V."/>
            <person name="Louie K."/>
            <person name="Northen T."/>
            <person name="Drula E."/>
            <person name="Henrissat B."/>
            <person name="Hsieh H.M."/>
            <person name="Youens-Clark K."/>
            <person name="Lutzoni F."/>
            <person name="Miadlikowska J."/>
            <person name="Eastwood D.C."/>
            <person name="Hamelin R.C."/>
            <person name="Grigoriev I.V."/>
            <person name="U'Ren J.M."/>
        </authorList>
    </citation>
    <scope>NUCLEOTIDE SEQUENCE [LARGE SCALE GENOMIC DNA]</scope>
    <source>
        <strain evidence="1 2">CBS 119005</strain>
    </source>
</reference>
<comment type="caution">
    <text evidence="1">The sequence shown here is derived from an EMBL/GenBank/DDBJ whole genome shotgun (WGS) entry which is preliminary data.</text>
</comment>
<name>A0ACB9YXE2_9PEZI</name>
<sequence>MPTISADSSVLIVGGGVFGTSTAYHLASRGYKSVTVIDRFDAPSKDSAGCDLNKVIRTDYPNPLYAQLGQEAMKEWKDPNSIFAGLYRESGWVMSGHDLTRDWLESSRQLSEKIGRKGVKYMSADEIKQQWPAFTGDFPGWTNLYSPAAGWVPAGQALLRMANAARKLGVNYIFGDAGYAKKLLYDADGTCTGAFTADGTTHKADVVILASGANTGSLVEAKEEIVANSSAILVIKLEPHEIAKYKDIPIIDDFEQAIIFPPDENGLIKLCSCRNITNFKNKTVPGSSITHSLGDYPYDGCPKEIEDEIRSFVREIIPELADRPLYHSKLCWDGIAKDLNFRICSYPKTKNLFIGTVGSNHGFKFLPVIGKYIADMLEGKLGQDYVDLWKWKYGKVPKDHKDPHPWPARELSELSGWAERHAAGRRELPWTWSRL</sequence>
<dbReference type="EMBL" id="MU393493">
    <property type="protein sequence ID" value="KAI4864023.1"/>
    <property type="molecule type" value="Genomic_DNA"/>
</dbReference>
<accession>A0ACB9YXE2</accession>